<evidence type="ECO:0000313" key="2">
    <source>
        <dbReference type="Proteomes" id="UP000679848"/>
    </source>
</evidence>
<keyword evidence="2" id="KW-1185">Reference proteome</keyword>
<name>A0A810QFS1_9FIRM</name>
<proteinExistence type="predicted"/>
<reference evidence="1" key="1">
    <citation type="submission" date="2020-09" db="EMBL/GenBank/DDBJ databases">
        <title>New species isolated from human feces.</title>
        <authorList>
            <person name="Kitahara M."/>
            <person name="Shigeno Y."/>
            <person name="Shime M."/>
            <person name="Matsumoto Y."/>
            <person name="Nakamura S."/>
            <person name="Motooka D."/>
            <person name="Fukuoka S."/>
            <person name="Nishikawa H."/>
            <person name="Benno Y."/>
        </authorList>
    </citation>
    <scope>NUCLEOTIDE SEQUENCE</scope>
    <source>
        <strain evidence="1">MM59</strain>
    </source>
</reference>
<organism evidence="1 2">
    <name type="scientific">Pusillibacter faecalis</name>
    <dbReference type="NCBI Taxonomy" id="2714358"/>
    <lineage>
        <taxon>Bacteria</taxon>
        <taxon>Bacillati</taxon>
        <taxon>Bacillota</taxon>
        <taxon>Clostridia</taxon>
        <taxon>Eubacteriales</taxon>
        <taxon>Oscillospiraceae</taxon>
        <taxon>Pusillibacter</taxon>
    </lineage>
</organism>
<dbReference type="Proteomes" id="UP000679848">
    <property type="component" value="Chromosome"/>
</dbReference>
<accession>A0A810QFS1</accession>
<gene>
    <name evidence="1" type="ORF">MM59RIKEN_22610</name>
</gene>
<dbReference type="KEGG" id="pfaa:MM59RIKEN_22610"/>
<protein>
    <submittedName>
        <fullName evidence="1">Uncharacterized protein</fullName>
    </submittedName>
</protein>
<dbReference type="AlphaFoldDB" id="A0A810QFS1"/>
<evidence type="ECO:0000313" key="1">
    <source>
        <dbReference type="EMBL" id="BCK84942.1"/>
    </source>
</evidence>
<dbReference type="RefSeq" id="WP_055179930.1">
    <property type="nucleotide sequence ID" value="NZ_AP023420.1"/>
</dbReference>
<dbReference type="EMBL" id="AP023420">
    <property type="protein sequence ID" value="BCK84942.1"/>
    <property type="molecule type" value="Genomic_DNA"/>
</dbReference>
<sequence>MGTELIRSVTVQKNNVYLTSKSNNDDQPYRFWHCESLSEVYRKEGLPGLDREVIRMLCEYAQLVGNHKSIARYRSALRSKKATQIHQQFIAKLNAAYSLLSDEDKAHLYFAQTAAAKRFRQTERMLLDQKYTAMAQLCRKDTGESIQAPISTGRGDLA</sequence>